<feature type="region of interest" description="Disordered" evidence="7">
    <location>
        <begin position="569"/>
        <end position="589"/>
    </location>
</feature>
<keyword evidence="3" id="KW-0645">Protease</keyword>
<sequence length="589" mass="64748">MSSPPAFANYEVKELKGLDVNAFKTKHYSGHITTKIDNFSESYDHQLFSWLFHPANSDGSPVADSGTASATGKKPLLIWLNGGPACSSMDGLWVENGPFRLEEGSEDKININEFSWHRAPAYMLYVDQPVGTGLSYSRTNQWAKIDKEINEYFYGFLTNFFSIHNYLLEGSETVDVFFAGESHAGHYIPSMVKYIMDANSGAVGGKKYKINVKGAAIGNGWFDPYNQYAVADFALSAGYIGLAEKRYWDAQELECQSKLASGNYNAKTMDLCYNLMDGIVKKTKNSDGKVPSVYDNRVWVRSQLADYPPGKKRVEAYLGNSQQSARMALMKQIHAEKNEQYGQIYRECNDPAYFALLSHDGEGVVPEITAILEDGGVSLLFFNGMTDIVCNHFGNEKVLDRLEWSQKSAWNKAGRYIWNGKGDGSQQAVGFLKQLGKLNLLKIPNAGHMLPMDLPEVALAMIGQFMSVGGLGSKVAQQGMVGTDIDPNCDVCKSPGNDGSSHFDGVENEVGVYGVINLIMLVVLVVACCAGKAVWRWYKERGAKGDKVRGKYTVLETIREENGSEVEMGNVDVEEDKIGGVGSGERGGG</sequence>
<evidence type="ECO:0000256" key="7">
    <source>
        <dbReference type="SAM" id="MobiDB-lite"/>
    </source>
</evidence>
<comment type="caution">
    <text evidence="9">The sequence shown here is derived from an EMBL/GenBank/DDBJ whole genome shotgun (WGS) entry which is preliminary data.</text>
</comment>
<evidence type="ECO:0000256" key="5">
    <source>
        <dbReference type="ARBA" id="ARBA00022801"/>
    </source>
</evidence>
<dbReference type="PRINTS" id="PR00724">
    <property type="entry name" value="CRBOXYPTASEC"/>
</dbReference>
<dbReference type="PANTHER" id="PTHR11802:SF3">
    <property type="entry name" value="RETINOID-INDUCIBLE SERINE CARBOXYPEPTIDASE"/>
    <property type="match status" value="1"/>
</dbReference>
<evidence type="ECO:0000256" key="3">
    <source>
        <dbReference type="ARBA" id="ARBA00022670"/>
    </source>
</evidence>
<dbReference type="Pfam" id="PF00450">
    <property type="entry name" value="Peptidase_S10"/>
    <property type="match status" value="1"/>
</dbReference>
<keyword evidence="6" id="KW-0325">Glycoprotein</keyword>
<name>A0A9W7EMB5_9STRA</name>
<evidence type="ECO:0000313" key="10">
    <source>
        <dbReference type="Proteomes" id="UP001162640"/>
    </source>
</evidence>
<protein>
    <recommendedName>
        <fullName evidence="11">Carboxypeptidase D</fullName>
    </recommendedName>
</protein>
<dbReference type="Proteomes" id="UP001162640">
    <property type="component" value="Unassembled WGS sequence"/>
</dbReference>
<evidence type="ECO:0000256" key="6">
    <source>
        <dbReference type="ARBA" id="ARBA00023180"/>
    </source>
</evidence>
<proteinExistence type="inferred from homology"/>
<keyword evidence="5" id="KW-0378">Hydrolase</keyword>
<evidence type="ECO:0000313" key="9">
    <source>
        <dbReference type="EMBL" id="GMH83060.1"/>
    </source>
</evidence>
<evidence type="ECO:0000256" key="1">
    <source>
        <dbReference type="ARBA" id="ARBA00009431"/>
    </source>
</evidence>
<evidence type="ECO:0008006" key="11">
    <source>
        <dbReference type="Google" id="ProtNLM"/>
    </source>
</evidence>
<comment type="similarity">
    <text evidence="1">Belongs to the peptidase S10 family.</text>
</comment>
<accession>A0A9W7EMB5</accession>
<evidence type="ECO:0000256" key="4">
    <source>
        <dbReference type="ARBA" id="ARBA00022729"/>
    </source>
</evidence>
<feature type="compositionally biased region" description="Gly residues" evidence="7">
    <location>
        <begin position="579"/>
        <end position="589"/>
    </location>
</feature>
<dbReference type="Gene3D" id="3.40.50.1820">
    <property type="entry name" value="alpha/beta hydrolase"/>
    <property type="match status" value="1"/>
</dbReference>
<gene>
    <name evidence="9" type="ORF">TL16_g09472</name>
</gene>
<dbReference type="AlphaFoldDB" id="A0A9W7EMB5"/>
<dbReference type="PANTHER" id="PTHR11802">
    <property type="entry name" value="SERINE PROTEASE FAMILY S10 SERINE CARBOXYPEPTIDASE"/>
    <property type="match status" value="1"/>
</dbReference>
<dbReference type="EMBL" id="BLQM01000322">
    <property type="protein sequence ID" value="GMH83060.1"/>
    <property type="molecule type" value="Genomic_DNA"/>
</dbReference>
<keyword evidence="4" id="KW-0732">Signal</keyword>
<keyword evidence="8" id="KW-0472">Membrane</keyword>
<keyword evidence="2" id="KW-0121">Carboxypeptidase</keyword>
<feature type="transmembrane region" description="Helical" evidence="8">
    <location>
        <begin position="510"/>
        <end position="535"/>
    </location>
</feature>
<keyword evidence="8" id="KW-1133">Transmembrane helix</keyword>
<dbReference type="GO" id="GO:0004185">
    <property type="term" value="F:serine-type carboxypeptidase activity"/>
    <property type="evidence" value="ECO:0007669"/>
    <property type="project" value="InterPro"/>
</dbReference>
<evidence type="ECO:0000256" key="8">
    <source>
        <dbReference type="SAM" id="Phobius"/>
    </source>
</evidence>
<reference evidence="10" key="1">
    <citation type="journal article" date="2023" name="Commun. Biol.">
        <title>Genome analysis of Parmales, the sister group of diatoms, reveals the evolutionary specialization of diatoms from phago-mixotrophs to photoautotrophs.</title>
        <authorList>
            <person name="Ban H."/>
            <person name="Sato S."/>
            <person name="Yoshikawa S."/>
            <person name="Yamada K."/>
            <person name="Nakamura Y."/>
            <person name="Ichinomiya M."/>
            <person name="Sato N."/>
            <person name="Blanc-Mathieu R."/>
            <person name="Endo H."/>
            <person name="Kuwata A."/>
            <person name="Ogata H."/>
        </authorList>
    </citation>
    <scope>NUCLEOTIDE SEQUENCE [LARGE SCALE GENOMIC DNA]</scope>
</reference>
<evidence type="ECO:0000256" key="2">
    <source>
        <dbReference type="ARBA" id="ARBA00022645"/>
    </source>
</evidence>
<dbReference type="SUPFAM" id="SSF53474">
    <property type="entry name" value="alpha/beta-Hydrolases"/>
    <property type="match status" value="1"/>
</dbReference>
<dbReference type="InterPro" id="IPR001563">
    <property type="entry name" value="Peptidase_S10"/>
</dbReference>
<dbReference type="GO" id="GO:0006508">
    <property type="term" value="P:proteolysis"/>
    <property type="evidence" value="ECO:0007669"/>
    <property type="project" value="UniProtKB-KW"/>
</dbReference>
<dbReference type="InterPro" id="IPR029058">
    <property type="entry name" value="AB_hydrolase_fold"/>
</dbReference>
<organism evidence="9 10">
    <name type="scientific">Triparma laevis f. inornata</name>
    <dbReference type="NCBI Taxonomy" id="1714386"/>
    <lineage>
        <taxon>Eukaryota</taxon>
        <taxon>Sar</taxon>
        <taxon>Stramenopiles</taxon>
        <taxon>Ochrophyta</taxon>
        <taxon>Bolidophyceae</taxon>
        <taxon>Parmales</taxon>
        <taxon>Triparmaceae</taxon>
        <taxon>Triparma</taxon>
    </lineage>
</organism>
<keyword evidence="8" id="KW-0812">Transmembrane</keyword>